<gene>
    <name evidence="1" type="ORF">RFI_19470</name>
</gene>
<name>X6MXP0_RETFI</name>
<protein>
    <submittedName>
        <fullName evidence="1">Uncharacterized protein</fullName>
    </submittedName>
</protein>
<dbReference type="Proteomes" id="UP000023152">
    <property type="component" value="Unassembled WGS sequence"/>
</dbReference>
<dbReference type="EMBL" id="ASPP01015905">
    <property type="protein sequence ID" value="ETO17840.1"/>
    <property type="molecule type" value="Genomic_DNA"/>
</dbReference>
<keyword evidence="2" id="KW-1185">Reference proteome</keyword>
<accession>X6MXP0</accession>
<comment type="caution">
    <text evidence="1">The sequence shown here is derived from an EMBL/GenBank/DDBJ whole genome shotgun (WGS) entry which is preliminary data.</text>
</comment>
<dbReference type="AlphaFoldDB" id="X6MXP0"/>
<reference evidence="1 2" key="1">
    <citation type="journal article" date="2013" name="Curr. Biol.">
        <title>The Genome of the Foraminiferan Reticulomyxa filosa.</title>
        <authorList>
            <person name="Glockner G."/>
            <person name="Hulsmann N."/>
            <person name="Schleicher M."/>
            <person name="Noegel A.A."/>
            <person name="Eichinger L."/>
            <person name="Gallinger C."/>
            <person name="Pawlowski J."/>
            <person name="Sierra R."/>
            <person name="Euteneuer U."/>
            <person name="Pillet L."/>
            <person name="Moustafa A."/>
            <person name="Platzer M."/>
            <person name="Groth M."/>
            <person name="Szafranski K."/>
            <person name="Schliwa M."/>
        </authorList>
    </citation>
    <scope>NUCLEOTIDE SEQUENCE [LARGE SCALE GENOMIC DNA]</scope>
</reference>
<organism evidence="1 2">
    <name type="scientific">Reticulomyxa filosa</name>
    <dbReference type="NCBI Taxonomy" id="46433"/>
    <lineage>
        <taxon>Eukaryota</taxon>
        <taxon>Sar</taxon>
        <taxon>Rhizaria</taxon>
        <taxon>Retaria</taxon>
        <taxon>Foraminifera</taxon>
        <taxon>Monothalamids</taxon>
        <taxon>Reticulomyxidae</taxon>
        <taxon>Reticulomyxa</taxon>
    </lineage>
</organism>
<proteinExistence type="predicted"/>
<evidence type="ECO:0000313" key="1">
    <source>
        <dbReference type="EMBL" id="ETO17840.1"/>
    </source>
</evidence>
<sequence>MKNLYLYICMFVYLFVYPQIKKQKHVQCFIIEKRLLDHQLIKVINMFLYPVQQKNVCIISLVVGKRGKLKNVIIKKNDGIIKKEKKNVIIKKKKRKVIRKKKINEKKIIINESEKKKRKKIIIFKFFSY</sequence>
<evidence type="ECO:0000313" key="2">
    <source>
        <dbReference type="Proteomes" id="UP000023152"/>
    </source>
</evidence>